<evidence type="ECO:0000259" key="11">
    <source>
        <dbReference type="Pfam" id="PF13954"/>
    </source>
</evidence>
<evidence type="ECO:0000256" key="8">
    <source>
        <dbReference type="ARBA" id="ARBA00023237"/>
    </source>
</evidence>
<dbReference type="EMBL" id="LS999521">
    <property type="protein sequence ID" value="VAX44908.1"/>
    <property type="molecule type" value="Genomic_DNA"/>
</dbReference>
<evidence type="ECO:0000256" key="9">
    <source>
        <dbReference type="SAM" id="SignalP"/>
    </source>
</evidence>
<dbReference type="Gene3D" id="3.10.20.410">
    <property type="match status" value="1"/>
</dbReference>
<evidence type="ECO:0000256" key="1">
    <source>
        <dbReference type="ARBA" id="ARBA00004571"/>
    </source>
</evidence>
<keyword evidence="5" id="KW-0812">Transmembrane</keyword>
<keyword evidence="8" id="KW-0998">Cell outer membrane</keyword>
<evidence type="ECO:0000256" key="7">
    <source>
        <dbReference type="ARBA" id="ARBA00023136"/>
    </source>
</evidence>
<dbReference type="InterPro" id="IPR000015">
    <property type="entry name" value="Fimb_usher"/>
</dbReference>
<reference evidence="12 13" key="1">
    <citation type="submission" date="2018-08" db="EMBL/GenBank/DDBJ databases">
        <authorList>
            <person name="Gonzaga-Molto A."/>
        </authorList>
    </citation>
    <scope>NUCLEOTIDE SEQUENCE [LARGE SCALE GENOMIC DNA]</scope>
    <source>
        <strain evidence="12">Acinetobacter calcoaceticus str. 2117</strain>
    </source>
</reference>
<comment type="subcellular location">
    <subcellularLocation>
        <location evidence="1">Cell outer membrane</location>
        <topology evidence="1">Multi-pass membrane protein</topology>
    </subcellularLocation>
</comment>
<dbReference type="GO" id="GO:0009297">
    <property type="term" value="P:pilus assembly"/>
    <property type="evidence" value="ECO:0007669"/>
    <property type="project" value="InterPro"/>
</dbReference>
<dbReference type="GO" id="GO:0015473">
    <property type="term" value="F:fimbrial usher porin activity"/>
    <property type="evidence" value="ECO:0007669"/>
    <property type="project" value="InterPro"/>
</dbReference>
<evidence type="ECO:0000313" key="13">
    <source>
        <dbReference type="Proteomes" id="UP000294355"/>
    </source>
</evidence>
<dbReference type="Gene3D" id="2.60.40.3110">
    <property type="match status" value="1"/>
</dbReference>
<keyword evidence="3" id="KW-0813">Transport</keyword>
<sequence precursor="true">MSKWFIPYICLKSPFTCYVASSIAVCMPLAAYAENSTDVSGFSKAEFDSNFLVGNAQKIDIGRFKYGNPILAGEYSLDVYINGQWLGKRRMRFNASSPNLNAETCFTEAMLLEYGVKADVLNKHSHTSSLSCDALGTWIDNAFYLFDSSRLRIDISIPQVTLEKNAQGYIDPHLWDRGINAAFLTYNATAYRIVNEQHESTYAFMGTNLGANLASWQFRHNGQWKWQDHTDFQTDHSSYTSTNTYIQKAFPKIHGVLTLGDYFTNSDFIDSLPFRGVNISSDDRMLPNSMLGYAPRVRGYAKTNAKVEVRQQGNLIYQTTVPPGNFEINDLYPTGFGGELQVSVIESNGVIQKFSIPYASVVEMLRPQMSRYSFTLGQFRDSNLSLNPWLIQGKYQRGINNYLTTYSAVQATQQYLSLLVGTAFSTPIGAVSFDATQSKAEFDHQSKMTGQSYRLSYSRLFSPTNTNLTLATYRYSTENYLKLRNAILIQDLQQQNIDSFSVGKQKSEFQITLNQVLPKQWGNFYLVGSWINYWNQPTTNKQFQLGYSNQFKDLTYSLSAMSSEVDEGGTRTGQDTQFLASLSFPLDFKKNSLTFNSVIGEDSQTLSFSGFTGSRLNYGASISNQDHGQTNLNINGTYKTNYTTLGASFSHADSYQQEMLNLSGNVVAHSQGILFGPDQAQTMVLVYAPDAAGAQVGNTPGLSINKKGYAVIPYVTPYRMNDITLDPQNMSTQVELGESSLRIAPYAGSITKVQFSTKKGYALFISTTTLDGSHLPFAAQVYNQNNEVIGIVAQGSRIYLRTPLTHDRLYVKWGNTSTEKCEIEYDIADQIKHNNQPIIMTKAVCK</sequence>
<dbReference type="InterPro" id="IPR042186">
    <property type="entry name" value="FimD_plug_dom"/>
</dbReference>
<evidence type="ECO:0000259" key="10">
    <source>
        <dbReference type="Pfam" id="PF13953"/>
    </source>
</evidence>
<evidence type="ECO:0000256" key="2">
    <source>
        <dbReference type="ARBA" id="ARBA00008064"/>
    </source>
</evidence>
<name>A0A446ZK89_ACICA</name>
<keyword evidence="4" id="KW-1134">Transmembrane beta strand</keyword>
<dbReference type="InterPro" id="IPR043142">
    <property type="entry name" value="PapC-like_C_sf"/>
</dbReference>
<evidence type="ECO:0000313" key="12">
    <source>
        <dbReference type="EMBL" id="VAX44908.1"/>
    </source>
</evidence>
<feature type="domain" description="PapC N-terminal" evidence="11">
    <location>
        <begin position="46"/>
        <end position="189"/>
    </location>
</feature>
<keyword evidence="7" id="KW-0472">Membrane</keyword>
<dbReference type="Proteomes" id="UP000294355">
    <property type="component" value="Chromosome"/>
</dbReference>
<evidence type="ECO:0000256" key="6">
    <source>
        <dbReference type="ARBA" id="ARBA00022729"/>
    </source>
</evidence>
<proteinExistence type="inferred from homology"/>
<dbReference type="PANTHER" id="PTHR30451:SF20">
    <property type="entry name" value="FIMBRIAE USHER"/>
    <property type="match status" value="1"/>
</dbReference>
<organism evidence="12 13">
    <name type="scientific">Acinetobacter calcoaceticus</name>
    <dbReference type="NCBI Taxonomy" id="471"/>
    <lineage>
        <taxon>Bacteria</taxon>
        <taxon>Pseudomonadati</taxon>
        <taxon>Pseudomonadota</taxon>
        <taxon>Gammaproteobacteria</taxon>
        <taxon>Moraxellales</taxon>
        <taxon>Moraxellaceae</taxon>
        <taxon>Acinetobacter</taxon>
        <taxon>Acinetobacter calcoaceticus/baumannii complex</taxon>
    </lineage>
</organism>
<dbReference type="AlphaFoldDB" id="A0A446ZK89"/>
<dbReference type="Pfam" id="PF00577">
    <property type="entry name" value="Usher"/>
    <property type="match status" value="1"/>
</dbReference>
<evidence type="ECO:0000256" key="5">
    <source>
        <dbReference type="ARBA" id="ARBA00022692"/>
    </source>
</evidence>
<dbReference type="SUPFAM" id="SSF141729">
    <property type="entry name" value="FimD N-terminal domain-like"/>
    <property type="match status" value="1"/>
</dbReference>
<dbReference type="InterPro" id="IPR025885">
    <property type="entry name" value="PapC_N"/>
</dbReference>
<feature type="signal peptide" evidence="9">
    <location>
        <begin position="1"/>
        <end position="33"/>
    </location>
</feature>
<keyword evidence="12" id="KW-0346">Stress response</keyword>
<dbReference type="InterPro" id="IPR025949">
    <property type="entry name" value="PapC-like_C"/>
</dbReference>
<dbReference type="GO" id="GO:0009279">
    <property type="term" value="C:cell outer membrane"/>
    <property type="evidence" value="ECO:0007669"/>
    <property type="project" value="UniProtKB-SubCell"/>
</dbReference>
<evidence type="ECO:0000256" key="3">
    <source>
        <dbReference type="ARBA" id="ARBA00022448"/>
    </source>
</evidence>
<accession>A0A446ZK89</accession>
<feature type="chain" id="PRO_5019219879" evidence="9">
    <location>
        <begin position="34"/>
        <end position="846"/>
    </location>
</feature>
<protein>
    <submittedName>
        <fullName evidence="12">Heat shock protein E</fullName>
    </submittedName>
</protein>
<comment type="similarity">
    <text evidence="2">Belongs to the fimbrial export usher family.</text>
</comment>
<gene>
    <name evidence="12" type="primary">htrE_3</name>
    <name evidence="12" type="ORF">AC2117_02092</name>
</gene>
<dbReference type="Gene3D" id="2.60.40.2070">
    <property type="match status" value="1"/>
</dbReference>
<dbReference type="Pfam" id="PF13954">
    <property type="entry name" value="PapC_N"/>
    <property type="match status" value="1"/>
</dbReference>
<keyword evidence="6 9" id="KW-0732">Signal</keyword>
<dbReference type="InterPro" id="IPR037224">
    <property type="entry name" value="PapC_N_sf"/>
</dbReference>
<feature type="domain" description="PapC-like C-terminal" evidence="10">
    <location>
        <begin position="765"/>
        <end position="827"/>
    </location>
</feature>
<dbReference type="Pfam" id="PF13953">
    <property type="entry name" value="PapC_C"/>
    <property type="match status" value="1"/>
</dbReference>
<evidence type="ECO:0000256" key="4">
    <source>
        <dbReference type="ARBA" id="ARBA00022452"/>
    </source>
</evidence>
<dbReference type="PANTHER" id="PTHR30451">
    <property type="entry name" value="OUTER MEMBRANE USHER PROTEIN"/>
    <property type="match status" value="1"/>
</dbReference>
<dbReference type="Gene3D" id="2.60.40.2610">
    <property type="entry name" value="Outer membrane usher protein FimD, plug domain"/>
    <property type="match status" value="1"/>
</dbReference>